<keyword evidence="2" id="KW-1185">Reference proteome</keyword>
<evidence type="ECO:0000313" key="1">
    <source>
        <dbReference type="EMBL" id="TXT13290.1"/>
    </source>
</evidence>
<dbReference type="Proteomes" id="UP000473826">
    <property type="component" value="Unassembled WGS sequence"/>
</dbReference>
<name>A0A7D8Z2X1_VANHU</name>
<protein>
    <recommendedName>
        <fullName evidence="3">IgA Peptidase M64</fullName>
    </recommendedName>
</protein>
<comment type="caution">
    <text evidence="1">The sequence shown here is derived from an EMBL/GenBank/DDBJ whole genome shotgun (WGS) entry which is preliminary data.</text>
</comment>
<dbReference type="OrthoDB" id="2961863at2759"/>
<dbReference type="InterPro" id="IPR019026">
    <property type="entry name" value="Peptidase_M64_IgA"/>
</dbReference>
<gene>
    <name evidence="1" type="ORF">VHUM_00657</name>
</gene>
<dbReference type="Gene3D" id="3.40.390.10">
    <property type="entry name" value="Collagenase (Catalytic Domain)"/>
    <property type="match status" value="1"/>
</dbReference>
<dbReference type="InterPro" id="IPR024079">
    <property type="entry name" value="MetalloPept_cat_dom_sf"/>
</dbReference>
<reference evidence="1 2" key="1">
    <citation type="journal article" date="2019" name="PLoS Genet.">
        <title>Convergent evolution of linked mating-type loci in basidiomycete fungi.</title>
        <authorList>
            <person name="Sun S."/>
            <person name="Coelho M.A."/>
            <person name="Heitman J."/>
            <person name="Nowrousian M."/>
        </authorList>
    </citation>
    <scope>NUCLEOTIDE SEQUENCE [LARGE SCALE GENOMIC DNA]</scope>
    <source>
        <strain evidence="1 2">CBS 4282</strain>
    </source>
</reference>
<dbReference type="GO" id="GO:0008237">
    <property type="term" value="F:metallopeptidase activity"/>
    <property type="evidence" value="ECO:0007669"/>
    <property type="project" value="InterPro"/>
</dbReference>
<organism evidence="1 2">
    <name type="scientific">Vanrija humicola</name>
    <name type="common">Yeast</name>
    <name type="synonym">Cryptococcus humicola</name>
    <dbReference type="NCBI Taxonomy" id="5417"/>
    <lineage>
        <taxon>Eukaryota</taxon>
        <taxon>Fungi</taxon>
        <taxon>Dikarya</taxon>
        <taxon>Basidiomycota</taxon>
        <taxon>Agaricomycotina</taxon>
        <taxon>Tremellomycetes</taxon>
        <taxon>Trichosporonales</taxon>
        <taxon>Trichosporonaceae</taxon>
        <taxon>Vanrija</taxon>
    </lineage>
</organism>
<proteinExistence type="predicted"/>
<sequence length="382" mass="40547">MKLFRLAGGAGARVDLTFFADGYAAAEEGKFVRDARALAADIVGGGGGGGAFAHVADLVNLWAVFSPSESSGLGKDAPLPGAPYGLYRHGPELRGVYPAYPRRARAACAYWREAADGGCDQAILLGNDALYGGLGGEFTIITASAKNGAEVLRHELGHSLIPVGEEYDGGEVYDGVNAELPANIFNLSWSAFLTDPEHVAIEDARVPLQAYPWHDLDAGAWSALFTPASKSAGYTRGLVRFSLSSIPASTHIIVALNGVPLALGAGWQDGSYDRRWVQVPLPFGLAEGEWNVTVALSAAGRAEPPGQGGKMVSSFEVIEYGDTFEGGKVGAYPTYDVRGGMTLRPTNEECLMRDVTYPKFCPVCAHGLREALLRRLEDKQHA</sequence>
<accession>A0A7D8Z2X1</accession>
<evidence type="ECO:0000313" key="2">
    <source>
        <dbReference type="Proteomes" id="UP000473826"/>
    </source>
</evidence>
<dbReference type="Pfam" id="PF09471">
    <property type="entry name" value="Peptidase_M64"/>
    <property type="match status" value="1"/>
</dbReference>
<dbReference type="EMBL" id="QKWK01000002">
    <property type="protein sequence ID" value="TXT13290.1"/>
    <property type="molecule type" value="Genomic_DNA"/>
</dbReference>
<evidence type="ECO:0008006" key="3">
    <source>
        <dbReference type="Google" id="ProtNLM"/>
    </source>
</evidence>
<dbReference type="AlphaFoldDB" id="A0A7D8Z2X1"/>